<dbReference type="eggNOG" id="ENOG5032RMG">
    <property type="taxonomic scope" value="Bacteria"/>
</dbReference>
<keyword evidence="2" id="KW-1185">Reference proteome</keyword>
<dbReference type="AlphaFoldDB" id="D9S044"/>
<reference evidence="1 2" key="1">
    <citation type="journal article" date="2010" name="Stand. Genomic Sci.">
        <title>Complete genome sequence of Thermosediminibacter oceani type strain (JW/IW-1228P).</title>
        <authorList>
            <person name="Pitluck S."/>
            <person name="Yasawong M."/>
            <person name="Munk C."/>
            <person name="Nolan M."/>
            <person name="Lapidus A."/>
            <person name="Lucas S."/>
            <person name="Glavina Del Rio T."/>
            <person name="Tice H."/>
            <person name="Cheng J.F."/>
            <person name="Bruce D."/>
            <person name="Detter C."/>
            <person name="Tapia R."/>
            <person name="Han C."/>
            <person name="Goodwin L."/>
            <person name="Liolios K."/>
            <person name="Ivanova N."/>
            <person name="Mavromatis K."/>
            <person name="Mikhailova N."/>
            <person name="Pati A."/>
            <person name="Chen A."/>
            <person name="Palaniappan K."/>
            <person name="Land M."/>
            <person name="Hauser L."/>
            <person name="Chang Y.J."/>
            <person name="Jeffries C.D."/>
            <person name="Rohde M."/>
            <person name="Spring S."/>
            <person name="Sikorski J."/>
            <person name="Goker M."/>
            <person name="Woyke T."/>
            <person name="Bristow J."/>
            <person name="Eisen J.A."/>
            <person name="Markowitz V."/>
            <person name="Hugenholtz P."/>
            <person name="Kyrpides N.C."/>
            <person name="Klenk H.P."/>
        </authorList>
    </citation>
    <scope>NUCLEOTIDE SEQUENCE [LARGE SCALE GENOMIC DNA]</scope>
    <source>
        <strain evidence="2">ATCC BAA-1034 / DSM 16646 / JW/IW-1228P</strain>
    </source>
</reference>
<dbReference type="GO" id="GO:0046685">
    <property type="term" value="P:response to arsenic-containing substance"/>
    <property type="evidence" value="ECO:0007669"/>
    <property type="project" value="InterPro"/>
</dbReference>
<dbReference type="STRING" id="555079.Toce_0184"/>
<evidence type="ECO:0000313" key="2">
    <source>
        <dbReference type="Proteomes" id="UP000000272"/>
    </source>
</evidence>
<name>D9S044_THEOJ</name>
<dbReference type="RefSeq" id="WP_013275023.1">
    <property type="nucleotide sequence ID" value="NC_014377.1"/>
</dbReference>
<accession>D9S044</accession>
<dbReference type="Gene3D" id="3.40.30.10">
    <property type="entry name" value="Glutaredoxin"/>
    <property type="match status" value="1"/>
</dbReference>
<dbReference type="GO" id="GO:0003677">
    <property type="term" value="F:DNA binding"/>
    <property type="evidence" value="ECO:0007669"/>
    <property type="project" value="InterPro"/>
</dbReference>
<proteinExistence type="predicted"/>
<dbReference type="InterPro" id="IPR010712">
    <property type="entry name" value="Arsenical-R_ArsD"/>
</dbReference>
<dbReference type="KEGG" id="toc:Toce_0184"/>
<organism evidence="1 2">
    <name type="scientific">Thermosediminibacter oceani (strain ATCC BAA-1034 / DSM 16646 / JW/IW-1228P)</name>
    <dbReference type="NCBI Taxonomy" id="555079"/>
    <lineage>
        <taxon>Bacteria</taxon>
        <taxon>Bacillati</taxon>
        <taxon>Bacillota</taxon>
        <taxon>Clostridia</taxon>
        <taxon>Thermosediminibacterales</taxon>
        <taxon>Thermosediminibacteraceae</taxon>
        <taxon>Thermosediminibacter</taxon>
    </lineage>
</organism>
<dbReference type="OrthoDB" id="9801358at2"/>
<gene>
    <name evidence="1" type="ordered locus">Toce_0184</name>
</gene>
<sequence>MKIEFYEPPMCCPTGLCGPTVDEKLVKLNENIEFLKKKYPGIEIQRYMITQQPLKFKENQSVYKLIQDKGKEALPITTFNGEVIKVGQYPSLEEMEKKIEESGRQV</sequence>
<dbReference type="EMBL" id="CP002131">
    <property type="protein sequence ID" value="ADL06972.1"/>
    <property type="molecule type" value="Genomic_DNA"/>
</dbReference>
<evidence type="ECO:0000313" key="1">
    <source>
        <dbReference type="EMBL" id="ADL06972.1"/>
    </source>
</evidence>
<dbReference type="HOGENOM" id="CLU_120868_1_0_9"/>
<dbReference type="Pfam" id="PF06953">
    <property type="entry name" value="ArsD"/>
    <property type="match status" value="1"/>
</dbReference>
<protein>
    <submittedName>
        <fullName evidence="1">Arsenical resistance operon trans-acting repressor ArsD</fullName>
    </submittedName>
</protein>
<dbReference type="GO" id="GO:0045892">
    <property type="term" value="P:negative regulation of DNA-templated transcription"/>
    <property type="evidence" value="ECO:0007669"/>
    <property type="project" value="InterPro"/>
</dbReference>
<dbReference type="NCBIfam" id="NF033727">
    <property type="entry name" value="chaperon_ArsD"/>
    <property type="match status" value="1"/>
</dbReference>
<dbReference type="Proteomes" id="UP000000272">
    <property type="component" value="Chromosome"/>
</dbReference>